<dbReference type="InterPro" id="IPR013783">
    <property type="entry name" value="Ig-like_fold"/>
</dbReference>
<protein>
    <recommendedName>
        <fullName evidence="2">HYR domain-containing protein</fullName>
    </recommendedName>
</protein>
<evidence type="ECO:0000313" key="3">
    <source>
        <dbReference type="EMBL" id="VAW21566.1"/>
    </source>
</evidence>
<dbReference type="PROSITE" id="PS50825">
    <property type="entry name" value="HYR"/>
    <property type="match status" value="1"/>
</dbReference>
<dbReference type="SUPFAM" id="SSF49478">
    <property type="entry name" value="Cna protein B-type domain"/>
    <property type="match status" value="1"/>
</dbReference>
<reference evidence="3" key="1">
    <citation type="submission" date="2018-06" db="EMBL/GenBank/DDBJ databases">
        <authorList>
            <person name="Zhirakovskaya E."/>
        </authorList>
    </citation>
    <scope>NUCLEOTIDE SEQUENCE</scope>
</reference>
<evidence type="ECO:0000259" key="2">
    <source>
        <dbReference type="PROSITE" id="PS50825"/>
    </source>
</evidence>
<dbReference type="Gene3D" id="2.60.40.10">
    <property type="entry name" value="Immunoglobulins"/>
    <property type="match status" value="1"/>
</dbReference>
<dbReference type="PANTHER" id="PTHR24273">
    <property type="entry name" value="FI04643P-RELATED"/>
    <property type="match status" value="1"/>
</dbReference>
<evidence type="ECO:0000256" key="1">
    <source>
        <dbReference type="ARBA" id="ARBA00022737"/>
    </source>
</evidence>
<dbReference type="Pfam" id="PF17963">
    <property type="entry name" value="Big_9"/>
    <property type="match status" value="3"/>
</dbReference>
<dbReference type="Gene3D" id="2.60.40.2810">
    <property type="match status" value="3"/>
</dbReference>
<organism evidence="3">
    <name type="scientific">hydrothermal vent metagenome</name>
    <dbReference type="NCBI Taxonomy" id="652676"/>
    <lineage>
        <taxon>unclassified sequences</taxon>
        <taxon>metagenomes</taxon>
        <taxon>ecological metagenomes</taxon>
    </lineage>
</organism>
<dbReference type="Gene3D" id="2.60.40.3440">
    <property type="match status" value="1"/>
</dbReference>
<dbReference type="Pfam" id="PF17803">
    <property type="entry name" value="Cadherin_4"/>
    <property type="match status" value="1"/>
</dbReference>
<keyword evidence="1" id="KW-0677">Repeat</keyword>
<gene>
    <name evidence="3" type="ORF">MNBD_BACTEROID01-742</name>
</gene>
<dbReference type="NCBIfam" id="NF012211">
    <property type="entry name" value="tand_rpt_95"/>
    <property type="match status" value="4"/>
</dbReference>
<dbReference type="GO" id="GO:0005509">
    <property type="term" value="F:calcium ion binding"/>
    <property type="evidence" value="ECO:0007669"/>
    <property type="project" value="InterPro"/>
</dbReference>
<dbReference type="InterPro" id="IPR015919">
    <property type="entry name" value="Cadherin-like_sf"/>
</dbReference>
<dbReference type="InterPro" id="IPR006644">
    <property type="entry name" value="Cadg"/>
</dbReference>
<proteinExistence type="predicted"/>
<dbReference type="InterPro" id="IPR026444">
    <property type="entry name" value="Secre_tail"/>
</dbReference>
<dbReference type="InterPro" id="IPR040853">
    <property type="entry name" value="RapA2_cadherin-like"/>
</dbReference>
<dbReference type="Pfam" id="PF18962">
    <property type="entry name" value="Por_Secre_tail"/>
    <property type="match status" value="1"/>
</dbReference>
<name>A0A3B0UPL1_9ZZZZ</name>
<dbReference type="InterPro" id="IPR003410">
    <property type="entry name" value="HYR_dom"/>
</dbReference>
<dbReference type="SMART" id="SM00736">
    <property type="entry name" value="CADG"/>
    <property type="match status" value="1"/>
</dbReference>
<feature type="domain" description="HYR" evidence="2">
    <location>
        <begin position="430"/>
        <end position="521"/>
    </location>
</feature>
<dbReference type="NCBIfam" id="TIGR04183">
    <property type="entry name" value="Por_Secre_tail"/>
    <property type="match status" value="1"/>
</dbReference>
<dbReference type="Pfam" id="PF05345">
    <property type="entry name" value="He_PIG"/>
    <property type="match status" value="1"/>
</dbReference>
<sequence>MKRISKLIGLFLFLLSNFAFGQSVLCPGDTLINTCDSSVVVYDTVSTTGFTTIDSISFLFTADAVDIDSGSGTGSGEMFYIDSTLVEITVWDTVGADTFSSCTFYVIITDTSTPSIFASDTTVYLDNSGGARIDTGYFQLQTWDNCSIDSVWLSRDTFSCADMDTTQVWIYITDAVGNKDSAVANVIILDTIPPGITCSDTAHVFLDSSGVAAFDTSYFGIVAWDNCSVDSVWLTQDTIYCPGDTLNQKWAYAMDSSGNIDSIEAVVYALDTIKPSAVCRDYTVYLDSLGHAILQPDSINNGSWDNCGIDSMLLSKSLFECGGPGLDSTTLYVFDNRGQVDSCMSYITVMDTISPVVVCKDTTVYLDASGEAVINAGFILSNGWDNCTIDSIYIRDTLFTCSDTGANQVLLIAFDPSGNVDSCTAIVTVRDTIPPKINCPYNIIVMSDPISCDTFLTIQAPVVSDNCLNTEITYTLSGASEGSGSGAVADTFFAGVTDILWAVTDGGGNLATCVQSVTTFTSFISVDDSVVTQEDTPVTFNPLDNDLDCDGDIEPSSIEIDESHLNHGSLDINLATGHITYTPDLNYFGNDTIRYRVSDDDHFIDSAIVYISITPVNDPPVLENETIVINEDSVATGNVLGAGDYDPEGGALTVSTAVLLYPSHGTFSVSADGNYTYNPVTNYNGLDTVVVTVCDSGTLQNSCANDTLFITIMPVNDLPVVQNDYLSIYEDNDVTSDVTTAGDYDPDGTPLTTSTVPVVMPSHGSFTIAEDGVFTYTPEPDYYGNEVIVVNVCDADLPVKSCRYDTVFISVLPVNDPPVVDNEYIATQEDVNFTGDLINGGDYDPDGTLLLAQNIVWYPSHGTLSIGANGEYLYKPAANFYGRDTAAVSICDNGTPGSECANDTIYITVSSVNDIPYVANMIANVSLDLYSSMIVPLQSVFNDADGDVLTYSASLAGGIPLPSWIKFDASTHSFLVLSPVSKYIVGEVIVVVTATDPYGASVSDEFNITVNQTYSISGYVVTREGPVTDGSTPGTPAGDVPMIIKEGTVPVDTVLTDSKGNYRFEGLDAKTYEVLVNLQYYSQDTTVLVTLTPTNPERDSVNFTIWVNHGKITDVNDLSERVFDVKMYPNPTTGEVNLIVNDGNSGDIEVSVYTPTGEKIFERVYMRGGRISFDMSQHISGMYFVKLRAGNYATVKKLILNR</sequence>
<dbReference type="Gene3D" id="2.60.40.1120">
    <property type="entry name" value="Carboxypeptidase-like, regulatory domain"/>
    <property type="match status" value="1"/>
</dbReference>
<dbReference type="SUPFAM" id="SSF49313">
    <property type="entry name" value="Cadherin-like"/>
    <property type="match status" value="1"/>
</dbReference>
<dbReference type="GO" id="GO:0016020">
    <property type="term" value="C:membrane"/>
    <property type="evidence" value="ECO:0007669"/>
    <property type="project" value="InterPro"/>
</dbReference>
<accession>A0A3B0UPL1</accession>
<dbReference type="PANTHER" id="PTHR24273:SF32">
    <property type="entry name" value="HYALIN"/>
    <property type="match status" value="1"/>
</dbReference>
<dbReference type="EMBL" id="UOEP01000149">
    <property type="protein sequence ID" value="VAW21566.1"/>
    <property type="molecule type" value="Genomic_DNA"/>
</dbReference>
<dbReference type="AlphaFoldDB" id="A0A3B0UPL1"/>